<proteinExistence type="predicted"/>
<sequence length="309" mass="33677">MKTIFFRRWVAGLLAGTAGLLATASCTAPRAIVSTGKVTPRGEFRVGGNLAFNVPTETIDKAGSTLKSAARDLARKDTVRYNGTIEKLQVAALAYALDPVRPSSDLYLRYGVIDRLDVGYKYAFGSHVFDAMYQFLGPVGTVENPGTRQPGVTYASIGLQYATQRTKLPSVPFLDDLNTLLGFRASRHDLLVPLVFSQSLGAEEEIGAISYGLVYAHTFLRYGLTPGSLFNGTVPVSDLPTVRHSFGSYGAFFNAKLGYRYVYVIPALSVYYQNYGEYQLLNNKTAKLSGMTFIPSLGLQFRIPGSSAR</sequence>
<dbReference type="RefSeq" id="WP_092772298.1">
    <property type="nucleotide sequence ID" value="NZ_FOHS01000003.1"/>
</dbReference>
<dbReference type="AlphaFoldDB" id="A0A1I0GZM3"/>
<accession>A0A1I0GZM3</accession>
<reference evidence="3" key="1">
    <citation type="submission" date="2016-10" db="EMBL/GenBank/DDBJ databases">
        <authorList>
            <person name="Varghese N."/>
            <person name="Submissions S."/>
        </authorList>
    </citation>
    <scope>NUCLEOTIDE SEQUENCE [LARGE SCALE GENOMIC DNA]</scope>
    <source>
        <strain evidence="3">DSM 15310</strain>
    </source>
</reference>
<name>A0A1I0GZM3_9BACT</name>
<evidence type="ECO:0000313" key="2">
    <source>
        <dbReference type="EMBL" id="SET76671.1"/>
    </source>
</evidence>
<evidence type="ECO:0000313" key="3">
    <source>
        <dbReference type="Proteomes" id="UP000198697"/>
    </source>
</evidence>
<organism evidence="2 3">
    <name type="scientific">Hymenobacter actinosclerus</name>
    <dbReference type="NCBI Taxonomy" id="82805"/>
    <lineage>
        <taxon>Bacteria</taxon>
        <taxon>Pseudomonadati</taxon>
        <taxon>Bacteroidota</taxon>
        <taxon>Cytophagia</taxon>
        <taxon>Cytophagales</taxon>
        <taxon>Hymenobacteraceae</taxon>
        <taxon>Hymenobacter</taxon>
    </lineage>
</organism>
<dbReference type="Proteomes" id="UP000198697">
    <property type="component" value="Unassembled WGS sequence"/>
</dbReference>
<feature type="chain" id="PRO_5011565906" description="MetA-pathway of phenol degradation" evidence="1">
    <location>
        <begin position="25"/>
        <end position="309"/>
    </location>
</feature>
<protein>
    <recommendedName>
        <fullName evidence="4">MetA-pathway of phenol degradation</fullName>
    </recommendedName>
</protein>
<dbReference type="PROSITE" id="PS51257">
    <property type="entry name" value="PROKAR_LIPOPROTEIN"/>
    <property type="match status" value="1"/>
</dbReference>
<evidence type="ECO:0000256" key="1">
    <source>
        <dbReference type="SAM" id="SignalP"/>
    </source>
</evidence>
<dbReference type="EMBL" id="FOHS01000003">
    <property type="protein sequence ID" value="SET76671.1"/>
    <property type="molecule type" value="Genomic_DNA"/>
</dbReference>
<feature type="signal peptide" evidence="1">
    <location>
        <begin position="1"/>
        <end position="24"/>
    </location>
</feature>
<gene>
    <name evidence="2" type="ORF">SAMN04487998_2671</name>
</gene>
<evidence type="ECO:0008006" key="4">
    <source>
        <dbReference type="Google" id="ProtNLM"/>
    </source>
</evidence>
<dbReference type="OrthoDB" id="874053at2"/>
<dbReference type="STRING" id="82805.SAMN04487998_2671"/>
<keyword evidence="1" id="KW-0732">Signal</keyword>
<keyword evidence="3" id="KW-1185">Reference proteome</keyword>